<dbReference type="CDD" id="cd11567">
    <property type="entry name" value="YciH_like"/>
    <property type="match status" value="1"/>
</dbReference>
<evidence type="ECO:0000313" key="7">
    <source>
        <dbReference type="Proteomes" id="UP000053718"/>
    </source>
</evidence>
<sequence length="110" mass="12029">MSSLSEQLQNLGFRATETSTETASETVQIDKSQAVRIQRQTKGRKGKGVTVIFDLPQQENLLRDYAQQLRKSCGVGGSVKNGTIELQGDQRSAAQQFLEQQGFKVKLAGG</sequence>
<protein>
    <recommendedName>
        <fullName evidence="5">SUI1 domain-containing protein</fullName>
    </recommendedName>
</protein>
<dbReference type="AlphaFoldDB" id="A0A094IP37"/>
<dbReference type="Gene3D" id="3.30.780.10">
    <property type="entry name" value="SUI1-like domain"/>
    <property type="match status" value="1"/>
</dbReference>
<comment type="similarity">
    <text evidence="1">Belongs to the SUI1 family.</text>
</comment>
<dbReference type="GO" id="GO:0002188">
    <property type="term" value="P:translation reinitiation"/>
    <property type="evidence" value="ECO:0007669"/>
    <property type="project" value="TreeGrafter"/>
</dbReference>
<feature type="compositionally biased region" description="Polar residues" evidence="4">
    <location>
        <begin position="1"/>
        <end position="10"/>
    </location>
</feature>
<keyword evidence="2" id="KW-0810">Translation regulation</keyword>
<evidence type="ECO:0000256" key="1">
    <source>
        <dbReference type="ARBA" id="ARBA00005422"/>
    </source>
</evidence>
<dbReference type="PANTHER" id="PTHR12789:SF0">
    <property type="entry name" value="DENSITY-REGULATED PROTEIN"/>
    <property type="match status" value="1"/>
</dbReference>
<dbReference type="InterPro" id="IPR001950">
    <property type="entry name" value="SUI1"/>
</dbReference>
<dbReference type="GO" id="GO:0001731">
    <property type="term" value="P:formation of translation preinitiation complex"/>
    <property type="evidence" value="ECO:0007669"/>
    <property type="project" value="TreeGrafter"/>
</dbReference>
<dbReference type="STRING" id="1517416.IDAT_06550"/>
<dbReference type="RefSeq" id="WP_034732088.1">
    <property type="nucleotide sequence ID" value="NZ_JPIN01000006.1"/>
</dbReference>
<dbReference type="GO" id="GO:0003743">
    <property type="term" value="F:translation initiation factor activity"/>
    <property type="evidence" value="ECO:0007669"/>
    <property type="project" value="InterPro"/>
</dbReference>
<dbReference type="PROSITE" id="PS50296">
    <property type="entry name" value="SUI1"/>
    <property type="match status" value="1"/>
</dbReference>
<reference evidence="6 7" key="1">
    <citation type="submission" date="2014-06" db="EMBL/GenBank/DDBJ databases">
        <title>Draft genome sequence of Idiomarina sp. MCCC 1A10513.</title>
        <authorList>
            <person name="Du J."/>
            <person name="Lai Q."/>
            <person name="Shao Z."/>
        </authorList>
    </citation>
    <scope>NUCLEOTIDE SEQUENCE [LARGE SCALE GENOMIC DNA]</scope>
    <source>
        <strain evidence="6 7">MCCC 1A10513</strain>
    </source>
</reference>
<dbReference type="PANTHER" id="PTHR12789">
    <property type="entry name" value="DENSITY-REGULATED PROTEIN HOMOLOG"/>
    <property type="match status" value="1"/>
</dbReference>
<dbReference type="eggNOG" id="COG0023">
    <property type="taxonomic scope" value="Bacteria"/>
</dbReference>
<dbReference type="PIRSF" id="PIRSF037511">
    <property type="entry name" value="Transl_init_SUI1_pro"/>
    <property type="match status" value="1"/>
</dbReference>
<proteinExistence type="inferred from homology"/>
<dbReference type="GO" id="GO:0006417">
    <property type="term" value="P:regulation of translation"/>
    <property type="evidence" value="ECO:0007669"/>
    <property type="project" value="UniProtKB-KW"/>
</dbReference>
<comment type="caution">
    <text evidence="6">The sequence shown here is derived from an EMBL/GenBank/DDBJ whole genome shotgun (WGS) entry which is preliminary data.</text>
</comment>
<organism evidence="6 7">
    <name type="scientific">Pseudidiomarina atlantica</name>
    <dbReference type="NCBI Taxonomy" id="1517416"/>
    <lineage>
        <taxon>Bacteria</taxon>
        <taxon>Pseudomonadati</taxon>
        <taxon>Pseudomonadota</taxon>
        <taxon>Gammaproteobacteria</taxon>
        <taxon>Alteromonadales</taxon>
        <taxon>Idiomarinaceae</taxon>
        <taxon>Pseudidiomarina</taxon>
    </lineage>
</organism>
<evidence type="ECO:0000256" key="2">
    <source>
        <dbReference type="ARBA" id="ARBA00022845"/>
    </source>
</evidence>
<evidence type="ECO:0000256" key="4">
    <source>
        <dbReference type="SAM" id="MobiDB-lite"/>
    </source>
</evidence>
<feature type="compositionally biased region" description="Low complexity" evidence="4">
    <location>
        <begin position="15"/>
        <end position="26"/>
    </location>
</feature>
<dbReference type="InterPro" id="IPR005872">
    <property type="entry name" value="SUI1_arc_bac"/>
</dbReference>
<dbReference type="GO" id="GO:0003729">
    <property type="term" value="F:mRNA binding"/>
    <property type="evidence" value="ECO:0007669"/>
    <property type="project" value="TreeGrafter"/>
</dbReference>
<dbReference type="SUPFAM" id="SSF55159">
    <property type="entry name" value="eIF1-like"/>
    <property type="match status" value="1"/>
</dbReference>
<feature type="domain" description="SUI1" evidence="5">
    <location>
        <begin position="36"/>
        <end position="102"/>
    </location>
</feature>
<gene>
    <name evidence="6" type="ORF">IDAT_06550</name>
</gene>
<evidence type="ECO:0000259" key="5">
    <source>
        <dbReference type="PROSITE" id="PS50296"/>
    </source>
</evidence>
<accession>A0A094IP37</accession>
<evidence type="ECO:0000256" key="3">
    <source>
        <dbReference type="ARBA" id="ARBA00022917"/>
    </source>
</evidence>
<dbReference type="InterPro" id="IPR036877">
    <property type="entry name" value="SUI1_dom_sf"/>
</dbReference>
<dbReference type="Proteomes" id="UP000053718">
    <property type="component" value="Unassembled WGS sequence"/>
</dbReference>
<dbReference type="EMBL" id="JPIN01000006">
    <property type="protein sequence ID" value="KFZ28857.1"/>
    <property type="molecule type" value="Genomic_DNA"/>
</dbReference>
<dbReference type="Pfam" id="PF01253">
    <property type="entry name" value="SUI1"/>
    <property type="match status" value="1"/>
</dbReference>
<name>A0A094IP37_9GAMM</name>
<dbReference type="InterPro" id="IPR050318">
    <property type="entry name" value="DENR/SUI1_TIF"/>
</dbReference>
<evidence type="ECO:0000313" key="6">
    <source>
        <dbReference type="EMBL" id="KFZ28857.1"/>
    </source>
</evidence>
<keyword evidence="3" id="KW-0648">Protein biosynthesis</keyword>
<feature type="region of interest" description="Disordered" evidence="4">
    <location>
        <begin position="1"/>
        <end position="28"/>
    </location>
</feature>
<keyword evidence="7" id="KW-1185">Reference proteome</keyword>